<gene>
    <name evidence="1" type="ORF">BDV23DRAFT_189099</name>
</gene>
<dbReference type="InterPro" id="IPR027417">
    <property type="entry name" value="P-loop_NTPase"/>
</dbReference>
<dbReference type="EMBL" id="ML735364">
    <property type="protein sequence ID" value="KAE8384577.1"/>
    <property type="molecule type" value="Genomic_DNA"/>
</dbReference>
<dbReference type="Proteomes" id="UP000326877">
    <property type="component" value="Unassembled WGS sequence"/>
</dbReference>
<organism evidence="1">
    <name type="scientific">Petromyces alliaceus</name>
    <name type="common">Aspergillus alliaceus</name>
    <dbReference type="NCBI Taxonomy" id="209559"/>
    <lineage>
        <taxon>Eukaryota</taxon>
        <taxon>Fungi</taxon>
        <taxon>Dikarya</taxon>
        <taxon>Ascomycota</taxon>
        <taxon>Pezizomycotina</taxon>
        <taxon>Eurotiomycetes</taxon>
        <taxon>Eurotiomycetidae</taxon>
        <taxon>Eurotiales</taxon>
        <taxon>Aspergillaceae</taxon>
        <taxon>Aspergillus</taxon>
        <taxon>Aspergillus subgen. Circumdati</taxon>
    </lineage>
</organism>
<proteinExistence type="predicted"/>
<dbReference type="OrthoDB" id="2364732at2759"/>
<dbReference type="SUPFAM" id="SSF52540">
    <property type="entry name" value="P-loop containing nucleoside triphosphate hydrolases"/>
    <property type="match status" value="1"/>
</dbReference>
<accession>A0A5N7BSS3</accession>
<protein>
    <submittedName>
        <fullName evidence="1">Uncharacterized protein</fullName>
    </submittedName>
</protein>
<name>A0A5N7BSS3_PETAA</name>
<sequence>MDFLRRTFGLAIGPPVTSGQPDRQSTIVMEDPSLCPRTETVCELARILDEERVVQVRGTPASGKTTLAYLLDRYYHQQNVPSVIIPNWPQDNCHGYANFLVRNANDVGYSFVTTRNLLNCDIVFILDEAQMSYHDLGLWLGFIKTQNDRHFGPRVCIFSSYGSPTGGGDDYNPGSPLGYLGVQKRVSITVSMIQDSPSISLFYNQGEFNEVIQRICSNVRRPLALHQEASDYIYTLTSGHPGAVDAVLDMLQKVYRSKIKHGNISAVEKHHIIFTLNDEEESFRYLAQTGFQRSFVDLRRLTCAAGNVLREVLVNQHIPRDLDNEGIRLCYEKGWLHSEPLDFRADQIVCVFPTRLHAKFVEHYLTDSSVPFPLDKYQTVEALAEAVLRKFSMRNLSSAAQLGTGAVMRPVEAAYQDEFYRALHALLGFSSKISSEWSGSKDGRIDFRIADVNWGIEVLREGNRLTKHCQRFINNGSYTQWIQNGWLQDWLIIDCRTSAPVPYNVPGTKLWRAVFASDFSSIEILDSYNRSLVPRFPLTA</sequence>
<reference evidence="1" key="1">
    <citation type="submission" date="2019-04" db="EMBL/GenBank/DDBJ databases">
        <title>Friends and foes A comparative genomics studyof 23 Aspergillus species from section Flavi.</title>
        <authorList>
            <consortium name="DOE Joint Genome Institute"/>
            <person name="Kjaerbolling I."/>
            <person name="Vesth T."/>
            <person name="Frisvad J.C."/>
            <person name="Nybo J.L."/>
            <person name="Theobald S."/>
            <person name="Kildgaard S."/>
            <person name="Isbrandt T."/>
            <person name="Kuo A."/>
            <person name="Sato A."/>
            <person name="Lyhne E.K."/>
            <person name="Kogle M.E."/>
            <person name="Wiebenga A."/>
            <person name="Kun R.S."/>
            <person name="Lubbers R.J."/>
            <person name="Makela M.R."/>
            <person name="Barry K."/>
            <person name="Chovatia M."/>
            <person name="Clum A."/>
            <person name="Daum C."/>
            <person name="Haridas S."/>
            <person name="He G."/>
            <person name="LaButti K."/>
            <person name="Lipzen A."/>
            <person name="Mondo S."/>
            <person name="Riley R."/>
            <person name="Salamov A."/>
            <person name="Simmons B.A."/>
            <person name="Magnuson J.K."/>
            <person name="Henrissat B."/>
            <person name="Mortensen U.H."/>
            <person name="Larsen T.O."/>
            <person name="Devries R.P."/>
            <person name="Grigoriev I.V."/>
            <person name="Machida M."/>
            <person name="Baker S.E."/>
            <person name="Andersen M.R."/>
        </authorList>
    </citation>
    <scope>NUCLEOTIDE SEQUENCE [LARGE SCALE GENOMIC DNA]</scope>
    <source>
        <strain evidence="1">IBT 14317</strain>
    </source>
</reference>
<evidence type="ECO:0000313" key="1">
    <source>
        <dbReference type="EMBL" id="KAE8384577.1"/>
    </source>
</evidence>
<dbReference type="AlphaFoldDB" id="A0A5N7BSS3"/>